<evidence type="ECO:0000256" key="13">
    <source>
        <dbReference type="SAM" id="SignalP"/>
    </source>
</evidence>
<evidence type="ECO:0000256" key="1">
    <source>
        <dbReference type="ARBA" id="ARBA00004155"/>
    </source>
</evidence>
<feature type="transmembrane region" description="Helical" evidence="12">
    <location>
        <begin position="301"/>
        <end position="324"/>
    </location>
</feature>
<keyword evidence="3" id="KW-0813">Transport</keyword>
<evidence type="ECO:0000256" key="9">
    <source>
        <dbReference type="ARBA" id="ARBA00023228"/>
    </source>
</evidence>
<feature type="signal peptide" evidence="13">
    <location>
        <begin position="1"/>
        <end position="23"/>
    </location>
</feature>
<dbReference type="PANTHER" id="PTHR13131:SF5">
    <property type="entry name" value="CYSTINOSIN"/>
    <property type="match status" value="1"/>
</dbReference>
<dbReference type="InterPro" id="IPR005282">
    <property type="entry name" value="LC_transporter"/>
</dbReference>
<protein>
    <recommendedName>
        <fullName evidence="11">Cystinosin homolog</fullName>
    </recommendedName>
</protein>
<evidence type="ECO:0000256" key="4">
    <source>
        <dbReference type="ARBA" id="ARBA00022692"/>
    </source>
</evidence>
<reference evidence="14" key="1">
    <citation type="submission" date="2022-07" db="EMBL/GenBank/DDBJ databases">
        <authorList>
            <person name="Trinca V."/>
            <person name="Uliana J.V.C."/>
            <person name="Torres T.T."/>
            <person name="Ward R.J."/>
            <person name="Monesi N."/>
        </authorList>
    </citation>
    <scope>NUCLEOTIDE SEQUENCE</scope>
    <source>
        <strain evidence="14">HSMRA1968</strain>
        <tissue evidence="14">Whole embryos</tissue>
    </source>
</reference>
<keyword evidence="5" id="KW-0677">Repeat</keyword>
<dbReference type="GO" id="GO:0015184">
    <property type="term" value="F:L-cystine transmembrane transporter activity"/>
    <property type="evidence" value="ECO:0007669"/>
    <property type="project" value="TreeGrafter"/>
</dbReference>
<feature type="transmembrane region" description="Helical" evidence="12">
    <location>
        <begin position="168"/>
        <end position="188"/>
    </location>
</feature>
<comment type="catalytic activity">
    <reaction evidence="10">
        <text>L-cystine(out) + H(+)(out) = L-cystine(in) + H(+)(in)</text>
        <dbReference type="Rhea" id="RHEA:66172"/>
        <dbReference type="ChEBI" id="CHEBI:15378"/>
        <dbReference type="ChEBI" id="CHEBI:35491"/>
    </reaction>
    <physiologicalReaction direction="left-to-right" evidence="10">
        <dbReference type="Rhea" id="RHEA:66173"/>
    </physiologicalReaction>
</comment>
<dbReference type="AlphaFoldDB" id="A0A9Q0MUH9"/>
<feature type="transmembrane region" description="Helical" evidence="12">
    <location>
        <begin position="208"/>
        <end position="232"/>
    </location>
</feature>
<evidence type="ECO:0000313" key="15">
    <source>
        <dbReference type="Proteomes" id="UP001151699"/>
    </source>
</evidence>
<accession>A0A9Q0MUH9</accession>
<feature type="transmembrane region" description="Helical" evidence="12">
    <location>
        <begin position="244"/>
        <end position="265"/>
    </location>
</feature>
<evidence type="ECO:0000256" key="6">
    <source>
        <dbReference type="ARBA" id="ARBA00022847"/>
    </source>
</evidence>
<keyword evidence="8 12" id="KW-0472">Membrane</keyword>
<dbReference type="GO" id="GO:0005765">
    <property type="term" value="C:lysosomal membrane"/>
    <property type="evidence" value="ECO:0007669"/>
    <property type="project" value="UniProtKB-SubCell"/>
</dbReference>
<keyword evidence="9" id="KW-0458">Lysosome</keyword>
<evidence type="ECO:0000256" key="8">
    <source>
        <dbReference type="ARBA" id="ARBA00023136"/>
    </source>
</evidence>
<evidence type="ECO:0000313" key="14">
    <source>
        <dbReference type="EMBL" id="KAJ6637414.1"/>
    </source>
</evidence>
<gene>
    <name evidence="14" type="ORF">Bhyg_10144</name>
</gene>
<dbReference type="EMBL" id="WJQU01000003">
    <property type="protein sequence ID" value="KAJ6637414.1"/>
    <property type="molecule type" value="Genomic_DNA"/>
</dbReference>
<evidence type="ECO:0000256" key="5">
    <source>
        <dbReference type="ARBA" id="ARBA00022737"/>
    </source>
</evidence>
<dbReference type="GO" id="GO:0015293">
    <property type="term" value="F:symporter activity"/>
    <property type="evidence" value="ECO:0007669"/>
    <property type="project" value="UniProtKB-KW"/>
</dbReference>
<dbReference type="Gene3D" id="1.20.1280.290">
    <property type="match status" value="2"/>
</dbReference>
<dbReference type="OrthoDB" id="75720at2759"/>
<keyword evidence="4 12" id="KW-0812">Transmembrane</keyword>
<comment type="subcellular location">
    <subcellularLocation>
        <location evidence="1">Lysosome membrane</location>
        <topology evidence="1">Multi-pass membrane protein</topology>
    </subcellularLocation>
</comment>
<dbReference type="Proteomes" id="UP001151699">
    <property type="component" value="Chromosome X"/>
</dbReference>
<comment type="similarity">
    <text evidence="2">Belongs to the cystinosin family.</text>
</comment>
<proteinExistence type="inferred from homology"/>
<dbReference type="InterPro" id="IPR006603">
    <property type="entry name" value="PQ-loop_rpt"/>
</dbReference>
<evidence type="ECO:0000256" key="12">
    <source>
        <dbReference type="SAM" id="Phobius"/>
    </source>
</evidence>
<dbReference type="SMART" id="SM00679">
    <property type="entry name" value="CTNS"/>
    <property type="match status" value="2"/>
</dbReference>
<organism evidence="14 15">
    <name type="scientific">Pseudolycoriella hygida</name>
    <dbReference type="NCBI Taxonomy" id="35572"/>
    <lineage>
        <taxon>Eukaryota</taxon>
        <taxon>Metazoa</taxon>
        <taxon>Ecdysozoa</taxon>
        <taxon>Arthropoda</taxon>
        <taxon>Hexapoda</taxon>
        <taxon>Insecta</taxon>
        <taxon>Pterygota</taxon>
        <taxon>Neoptera</taxon>
        <taxon>Endopterygota</taxon>
        <taxon>Diptera</taxon>
        <taxon>Nematocera</taxon>
        <taxon>Sciaroidea</taxon>
        <taxon>Sciaridae</taxon>
        <taxon>Pseudolycoriella</taxon>
    </lineage>
</organism>
<evidence type="ECO:0000256" key="2">
    <source>
        <dbReference type="ARBA" id="ARBA00006855"/>
    </source>
</evidence>
<dbReference type="Pfam" id="PF04193">
    <property type="entry name" value="PQ-loop"/>
    <property type="match status" value="2"/>
</dbReference>
<sequence>MFTQTIERICYSILVLLVLSANGQNVTPQLSISPRDITVLIDETQFAYLNVESGTVNENFTLTFTKQHPELVDISPSYVDIYPDGQKDFMICIVGKSPGHLEITSNATSRDIRTNHIFLRVTVANSRPLIVLSEVVGWIYFVAWSVSFYPQIYINFKRKSVVGLNFDFLALNIVGFFMYFLFNAGLFWNKYIQEEYFARYPQGLNPVLVNDVVFALHAMVATIVTIVQCYFYERAEQRVSNIARIILGVFAICVVIFAILGGTTVIHWLDFLYYCSYIKLTITLIKYIPQAVMNYRRKSTVGWSIGNILLDFTGGILSMLQMLLNGYNYDDWNSIFGDPTKFGLGLFSVLFDILFMVQHYGLYRDAEYVEIDGDDNPQVIVDQEQHRSEI</sequence>
<feature type="transmembrane region" description="Helical" evidence="12">
    <location>
        <begin position="135"/>
        <end position="156"/>
    </location>
</feature>
<dbReference type="NCBIfam" id="TIGR00951">
    <property type="entry name" value="2A43"/>
    <property type="match status" value="1"/>
</dbReference>
<feature type="transmembrane region" description="Helical" evidence="12">
    <location>
        <begin position="344"/>
        <end position="363"/>
    </location>
</feature>
<dbReference type="FunFam" id="1.20.1280.290:FF:000018">
    <property type="entry name" value="Cystinosin homolog"/>
    <property type="match status" value="1"/>
</dbReference>
<evidence type="ECO:0000256" key="10">
    <source>
        <dbReference type="ARBA" id="ARBA00048473"/>
    </source>
</evidence>
<evidence type="ECO:0000256" key="3">
    <source>
        <dbReference type="ARBA" id="ARBA00022448"/>
    </source>
</evidence>
<feature type="transmembrane region" description="Helical" evidence="12">
    <location>
        <begin position="271"/>
        <end position="289"/>
    </location>
</feature>
<dbReference type="PANTHER" id="PTHR13131">
    <property type="entry name" value="CYSTINOSIN"/>
    <property type="match status" value="1"/>
</dbReference>
<keyword evidence="15" id="KW-1185">Reference proteome</keyword>
<keyword evidence="13" id="KW-0732">Signal</keyword>
<feature type="chain" id="PRO_5040194007" description="Cystinosin homolog" evidence="13">
    <location>
        <begin position="24"/>
        <end position="390"/>
    </location>
</feature>
<name>A0A9Q0MUH9_9DIPT</name>
<evidence type="ECO:0000256" key="11">
    <source>
        <dbReference type="ARBA" id="ARBA00074957"/>
    </source>
</evidence>
<dbReference type="FunFam" id="1.20.1280.290:FF:000016">
    <property type="entry name" value="Cystinosin homolog"/>
    <property type="match status" value="1"/>
</dbReference>
<keyword evidence="6" id="KW-0769">Symport</keyword>
<comment type="caution">
    <text evidence="14">The sequence shown here is derived from an EMBL/GenBank/DDBJ whole genome shotgun (WGS) entry which is preliminary data.</text>
</comment>
<keyword evidence="7 12" id="KW-1133">Transmembrane helix</keyword>
<evidence type="ECO:0000256" key="7">
    <source>
        <dbReference type="ARBA" id="ARBA00022989"/>
    </source>
</evidence>